<evidence type="ECO:0000313" key="5">
    <source>
        <dbReference type="EMBL" id="ERF73835.1"/>
    </source>
</evidence>
<dbReference type="PANTHER" id="PTHR23189">
    <property type="entry name" value="RNA RECOGNITION MOTIF-CONTAINING"/>
    <property type="match status" value="1"/>
</dbReference>
<dbReference type="InterPro" id="IPR000504">
    <property type="entry name" value="RRM_dom"/>
</dbReference>
<evidence type="ECO:0000256" key="2">
    <source>
        <dbReference type="PROSITE-ProRule" id="PRU00176"/>
    </source>
</evidence>
<dbReference type="Pfam" id="PF04059">
    <property type="entry name" value="RRM_2"/>
    <property type="match status" value="1"/>
</dbReference>
<organism evidence="5 6">
    <name type="scientific">Endocarpon pusillum (strain Z07020 / HMAS-L-300199)</name>
    <name type="common">Lichen-forming fungus</name>
    <dbReference type="NCBI Taxonomy" id="1263415"/>
    <lineage>
        <taxon>Eukaryota</taxon>
        <taxon>Fungi</taxon>
        <taxon>Dikarya</taxon>
        <taxon>Ascomycota</taxon>
        <taxon>Pezizomycotina</taxon>
        <taxon>Eurotiomycetes</taxon>
        <taxon>Chaetothyriomycetidae</taxon>
        <taxon>Verrucariales</taxon>
        <taxon>Verrucariaceae</taxon>
        <taxon>Endocarpon</taxon>
    </lineage>
</organism>
<accession>U1HTD1</accession>
<dbReference type="GeneID" id="19240488"/>
<dbReference type="Proteomes" id="UP000019373">
    <property type="component" value="Unassembled WGS sequence"/>
</dbReference>
<evidence type="ECO:0000259" key="4">
    <source>
        <dbReference type="PROSITE" id="PS50102"/>
    </source>
</evidence>
<protein>
    <recommendedName>
        <fullName evidence="4">RRM domain-containing protein</fullName>
    </recommendedName>
</protein>
<evidence type="ECO:0000256" key="1">
    <source>
        <dbReference type="ARBA" id="ARBA00022884"/>
    </source>
</evidence>
<dbReference type="InterPro" id="IPR007201">
    <property type="entry name" value="Mei2-like_Rrm_C"/>
</dbReference>
<dbReference type="OrthoDB" id="417481at2759"/>
<feature type="region of interest" description="Disordered" evidence="3">
    <location>
        <begin position="1"/>
        <end position="24"/>
    </location>
</feature>
<dbReference type="SUPFAM" id="SSF54928">
    <property type="entry name" value="RNA-binding domain, RBD"/>
    <property type="match status" value="1"/>
</dbReference>
<dbReference type="eggNOG" id="KOG4660">
    <property type="taxonomic scope" value="Eukaryota"/>
</dbReference>
<dbReference type="PROSITE" id="PS50102">
    <property type="entry name" value="RRM"/>
    <property type="match status" value="1"/>
</dbReference>
<proteinExistence type="predicted"/>
<feature type="region of interest" description="Disordered" evidence="3">
    <location>
        <begin position="59"/>
        <end position="97"/>
    </location>
</feature>
<keyword evidence="6" id="KW-1185">Reference proteome</keyword>
<dbReference type="EMBL" id="KE720921">
    <property type="protein sequence ID" value="ERF73835.1"/>
    <property type="molecule type" value="Genomic_DNA"/>
</dbReference>
<name>U1HTD1_ENDPU</name>
<dbReference type="RefSeq" id="XP_007800536.1">
    <property type="nucleotide sequence ID" value="XM_007802345.1"/>
</dbReference>
<feature type="region of interest" description="Disordered" evidence="3">
    <location>
        <begin position="602"/>
        <end position="622"/>
    </location>
</feature>
<dbReference type="AlphaFoldDB" id="U1HTD1"/>
<dbReference type="InterPro" id="IPR035979">
    <property type="entry name" value="RBD_domain_sf"/>
</dbReference>
<gene>
    <name evidence="5" type="ORF">EPUS_05540</name>
</gene>
<feature type="compositionally biased region" description="Polar residues" evidence="3">
    <location>
        <begin position="1"/>
        <end position="19"/>
    </location>
</feature>
<feature type="compositionally biased region" description="Basic and acidic residues" evidence="3">
    <location>
        <begin position="65"/>
        <end position="74"/>
    </location>
</feature>
<reference evidence="6" key="1">
    <citation type="journal article" date="2014" name="BMC Genomics">
        <title>Genome characteristics reveal the impact of lichenization on lichen-forming fungus Endocarpon pusillum Hedwig (Verrucariales, Ascomycota).</title>
        <authorList>
            <person name="Wang Y.-Y."/>
            <person name="Liu B."/>
            <person name="Zhang X.-Y."/>
            <person name="Zhou Q.-M."/>
            <person name="Zhang T."/>
            <person name="Li H."/>
            <person name="Yu Y.-F."/>
            <person name="Zhang X.-L."/>
            <person name="Hao X.-Y."/>
            <person name="Wang M."/>
            <person name="Wang L."/>
            <person name="Wei J.-C."/>
        </authorList>
    </citation>
    <scope>NUCLEOTIDE SEQUENCE [LARGE SCALE GENOMIC DNA]</scope>
    <source>
        <strain evidence="6">Z07020 / HMAS-L-300199</strain>
    </source>
</reference>
<sequence length="739" mass="81448">MTRSLAGTGMSSSSPQSLGDFSHHDTPSTNLTAFSPDVVKDVDKVIASRFKVSITSTNEDAVGSEDGKLSEHDPFTVPTPTPARSALSPTATSFTPGEVKDTKVTREPVLTASGRISTACIVKVPGEAKAAHGRVSSLHDNTIPDLVTTQVTYFDQARTSHGAIGEPSPPQALVDALRQLSLGGAAIVDQDGHYRFSSIMEGSFTSEEISQRAFKVSVFFGKESLGHLQMLFNTTTYPSFCGVISRSETAVETLLVSFSDIRDAVKAFEDVRKGHWAVTYVNPKALGFEITGDFGLNGPFRTISNYEGQLKAQILFNPQNPALTSHYVIPLIKDVLSKYGEIKAIHSDPCAIPHVKAYRIEFYDTRSATAAQAALNNKDIGYEISIKLEPNRDDAADPMVETVPRRHVEQPSITGRSTVPMNDPVYNSLPAIHYMDYNRSAQGGFGHAPAPNHNQVDIIRIRLGLDVRTTIMLRNIPNRIDQAMLKAILDETSFGKYDFMYLRIDFANNCNVGYAFVNFEDPISIIDFANARAGRRWNRFSSDKVAEISYASMDMSVVCDLPSLTPFIAIQGKDCLVQKFRNSSVMLEHPTFRPKIYITGTGPDAGSEEKFPGPDNPSKMRRSVENAETVGMRRYLTRGPSPAHHTRDVPTSPTAHRARQVCFVYDPPARVPIHDPETSQGPFELTLTALGNACCYCPVTSSYLYGVTHCPDCEGRRSTHRINFNRIPTRHLHKFHCFD</sequence>
<dbReference type="HOGENOM" id="CLU_019467_1_0_1"/>
<evidence type="ECO:0000313" key="6">
    <source>
        <dbReference type="Proteomes" id="UP000019373"/>
    </source>
</evidence>
<keyword evidence="1 2" id="KW-0694">RNA-binding</keyword>
<dbReference type="GO" id="GO:0003723">
    <property type="term" value="F:RNA binding"/>
    <property type="evidence" value="ECO:0007669"/>
    <property type="project" value="UniProtKB-UniRule"/>
</dbReference>
<evidence type="ECO:0000256" key="3">
    <source>
        <dbReference type="SAM" id="MobiDB-lite"/>
    </source>
</evidence>
<dbReference type="CDD" id="cd12532">
    <property type="entry name" value="RRM3_MEI2_fungi"/>
    <property type="match status" value="1"/>
</dbReference>
<feature type="domain" description="RRM" evidence="4">
    <location>
        <begin position="469"/>
        <end position="553"/>
    </location>
</feature>
<dbReference type="InterPro" id="IPR034862">
    <property type="entry name" value="Fungal_Mei2-like_RRM3"/>
</dbReference>